<feature type="region of interest" description="Disordered" evidence="1">
    <location>
        <begin position="652"/>
        <end position="679"/>
    </location>
</feature>
<evidence type="ECO:0000256" key="1">
    <source>
        <dbReference type="SAM" id="MobiDB-lite"/>
    </source>
</evidence>
<gene>
    <name evidence="2" type="ORF">SSLN_LOCUS5736</name>
</gene>
<reference evidence="2 3" key="2">
    <citation type="submission" date="2018-11" db="EMBL/GenBank/DDBJ databases">
        <authorList>
            <consortium name="Pathogen Informatics"/>
        </authorList>
    </citation>
    <scope>NUCLEOTIDE SEQUENCE [LARGE SCALE GENOMIC DNA]</scope>
    <source>
        <strain evidence="2 3">NST_G2</strain>
    </source>
</reference>
<feature type="compositionally biased region" description="Polar residues" evidence="1">
    <location>
        <begin position="1579"/>
        <end position="1592"/>
    </location>
</feature>
<feature type="compositionally biased region" description="Low complexity" evidence="1">
    <location>
        <begin position="520"/>
        <end position="546"/>
    </location>
</feature>
<keyword evidence="3" id="KW-1185">Reference proteome</keyword>
<sequence>MPVLLRDATSNYLRLLAPPDVDLTTVPTDCSWFSDVVLTFMDRNGSVIFHEANFSPNSSLTEGISNFVDTRWGDYVHNEDLDVWNQHLNEAFSEADRWRANHLSASDALAKSEFDIDGRTGDRRRVCSGANQQVSTTSKLSPEGSDTMRHFVLSSVYRAKWGARFYYFRSLSLPFLRNQPELPLESCVTNDTSESGSLLMNIGLDANTLSSTKAASQPDIPTHSALHFSQESCDVGVFSPTSSFENLLLLNYHCIIGKCTGESESQHLVPVAAPPYNSTLSPSMTEKPLKQLRVASDDPLLSSREFASSYPQYEDDNIQSSAASLTGSLRSPSSNFPSPAVSAVQALHPPDVPVASADSSDQPAHQRQQSRECKLCVPDTSVPTTSRSDATGVLSYAPTAAEAKHVIHYRAGSQPFSSKASANPVLFRAPNSDPSVESRRMAAYPVSKDQRYQPVPDVDSTPFGTSHSSSPVLATSPSRSTHMNYTQPHRVAGSTESSVYFPEGRLEEQHGHHRQHHTQQHQGSVSSSNSLSNRTSAHQTSASSQQIPPVKDEWLEQASSPNQSHVSPSSGSASAPFRENVTPKPAIPSLLKTVPDPLPQSSFRPRAATDLSQCSIKGALARLGNQTDRVSLVVSLLPPEVIDQIRRACENSTGCSGGETRASSDSATPNSTATHPSDTETIAHRVHAILVRYLGPGSLARFFQSTTSEASPLLPRGPHSASSCLYRSPTESTPVIAKSTMSCPASSCSSTPSLVSTTRIFKNAPQSRSQPRQSLVSEVTLNPQCTEVCETAPLTSAGRPSTKESTPICLSNTNQPLSCSVPPSQRSSPGTSTNLNPSYTHANLQQSSAALTKRQSISSYDLCSISSATSTGSNSGVLESLLSGYVDCRRISPTSRGSSSITMRHRNASEACATKQEYGSCFGWPSPPASGRSSTASLLTPKTPNMQPYNSSSSIKSLVFDFNSEPHSPYAESSTLMTTASVSYHSGDGTVHNLSGSSPLDQELTTPSSSPSVCGPGRSSLLVRLLHNDLADPPPPSSQLSASKNGLIPSSRSSLAHLLLHGVPPVASMASSKAVTGSPDLPIRGTSVNSIGKSESHAPSKSSSPVNSFGQQSASSSYRDQLQRAPYAEHTQSPVCAKYVAAPPLPEYGASTTLVNNPLTRPLTVNPTTTLSSPLPRVEGLETTPKNENNGGALSSSLYRLLLDSTPCPETIQAEVESATAQGFVTAPPTPAYPMFPLTSSAGRAPPTEDSFRLRGDDDLWDLLDDPLMSSFLMDGDASRPKSLDPPAKMFPEALTLAATAAASFKSDEGVRLAPAPVPDSFSADAPLTKRARYSSDSAACDFAAQPRAFDPSKQRLSPQQQQTLLSPCLQMESTSTSSLNSPESRQQPDVLKHVSQNQPPPRSGNGLASPSNYTPPSTATIERNRTAAAAAAAKIAQEAANQQRNSGTQWRLAEERKRLLRLQKNCLLMNSGRAGNHSLPTQSPLSASGSGGFDQLAYQLPGAAVSSGPLPLDDFTRKLKEIAPNVNVQKTPAINCPSFFLEDPLTQLPQSKFHDSVCHLTSASCKLSDPYRGCGGDTMSNRPPSASQYDFTSEPLVYSPRGSPVSGGQSQTLPQSGLLKPPPADARHLPGGGDGGLLPRHGPSCHPAVTRPYAAPPAYPSTALSLDDSRANQDPSLLRRATRMSQASVGNQLGQYEVKTDPHVSAVSAAAAAAVAAVVTAPNNRHNMVKAELRMIVTNRCQISAEASSQFRNDPSSMTNKIRNIKTAAGICGVDSRTNGSAGGGLVVHSPKQHGPNTTGLQRGGAGRSNDQHPFYRPRMPSAQSMIDPDIQSVPPPPPHPSDQHYPQGCASGLGSDATASPVVSPYAFDASPTVSDDQGPYHSGSAPFPSNYDTSPPHHLQQQQQHSGQVMVSRCSHQSVHASHSDLMPRPRYEESCLREGYSPQMSAPTFHPPSALSPVLSQSMKNGPLLSGPQLNSSQAIPLGGCGGQSARPLPPTNSGFSDHTSLLGSALSNDIDDVVLPEDIVNDVFEPNASYCYTASYQTSAIVNAFGTECYGAPAVAAQAPASLYDQGFQRFLARRAFILVRMRMRLKVGADCLITPLVDRLMWELMRYAS</sequence>
<feature type="compositionally biased region" description="Low complexity" evidence="1">
    <location>
        <begin position="1638"/>
        <end position="1654"/>
    </location>
</feature>
<feature type="compositionally biased region" description="Low complexity" evidence="1">
    <location>
        <begin position="1097"/>
        <end position="1108"/>
    </location>
</feature>
<dbReference type="EMBL" id="UYSU01033382">
    <property type="protein sequence ID" value="VDL92121.1"/>
    <property type="molecule type" value="Genomic_DNA"/>
</dbReference>
<feature type="compositionally biased region" description="Low complexity" evidence="1">
    <location>
        <begin position="1370"/>
        <end position="1385"/>
    </location>
</feature>
<reference evidence="4" key="1">
    <citation type="submission" date="2016-06" db="UniProtKB">
        <authorList>
            <consortium name="WormBaseParasite"/>
        </authorList>
    </citation>
    <scope>IDENTIFICATION</scope>
</reference>
<feature type="compositionally biased region" description="Polar residues" evidence="1">
    <location>
        <begin position="661"/>
        <end position="676"/>
    </location>
</feature>
<feature type="compositionally biased region" description="Polar residues" evidence="1">
    <location>
        <begin position="357"/>
        <end position="367"/>
    </location>
</feature>
<proteinExistence type="predicted"/>
<feature type="region of interest" description="Disordered" evidence="1">
    <location>
        <begin position="990"/>
        <end position="1017"/>
    </location>
</feature>
<evidence type="ECO:0000313" key="3">
    <source>
        <dbReference type="Proteomes" id="UP000275846"/>
    </source>
</evidence>
<feature type="compositionally biased region" description="Polar residues" evidence="1">
    <location>
        <begin position="462"/>
        <end position="487"/>
    </location>
</feature>
<dbReference type="WBParaSite" id="SSLN_0000592301-mRNA-1">
    <property type="protein sequence ID" value="SSLN_0000592301-mRNA-1"/>
    <property type="gene ID" value="SSLN_0000592301"/>
</dbReference>
<feature type="compositionally biased region" description="Polar residues" evidence="1">
    <location>
        <begin position="1109"/>
        <end position="1120"/>
    </location>
</feature>
<evidence type="ECO:0000313" key="2">
    <source>
        <dbReference type="EMBL" id="VDL92121.1"/>
    </source>
</evidence>
<dbReference type="STRING" id="70667.A0A183SND8"/>
<feature type="region of interest" description="Disordered" evidence="1">
    <location>
        <begin position="1964"/>
        <end position="1994"/>
    </location>
</feature>
<feature type="region of interest" description="Disordered" evidence="1">
    <location>
        <begin position="508"/>
        <end position="606"/>
    </location>
</feature>
<feature type="compositionally biased region" description="Polar residues" evidence="1">
    <location>
        <begin position="1407"/>
        <end position="1419"/>
    </location>
</feature>
<dbReference type="Proteomes" id="UP000275846">
    <property type="component" value="Unassembled WGS sequence"/>
</dbReference>
<feature type="region of interest" description="Disordered" evidence="1">
    <location>
        <begin position="1370"/>
        <end position="1420"/>
    </location>
</feature>
<accession>A0A183SND8</accession>
<dbReference type="OrthoDB" id="6259411at2759"/>
<evidence type="ECO:0000313" key="4">
    <source>
        <dbReference type="WBParaSite" id="SSLN_0000592301-mRNA-1"/>
    </source>
</evidence>
<name>A0A183SND8_SCHSO</name>
<feature type="compositionally biased region" description="Polar residues" evidence="1">
    <location>
        <begin position="1908"/>
        <end position="1924"/>
    </location>
</feature>
<feature type="region of interest" description="Disordered" evidence="1">
    <location>
        <begin position="1165"/>
        <end position="1192"/>
    </location>
</feature>
<feature type="region of interest" description="Disordered" evidence="1">
    <location>
        <begin position="816"/>
        <end position="838"/>
    </location>
</feature>
<feature type="compositionally biased region" description="Low complexity" evidence="1">
    <location>
        <begin position="559"/>
        <end position="576"/>
    </location>
</feature>
<feature type="region of interest" description="Disordered" evidence="1">
    <location>
        <begin position="427"/>
        <end position="496"/>
    </location>
</feature>
<feature type="compositionally biased region" description="Polar residues" evidence="1">
    <location>
        <begin position="1607"/>
        <end position="1616"/>
    </location>
</feature>
<feature type="region of interest" description="Disordered" evidence="1">
    <location>
        <begin position="1577"/>
        <end position="1672"/>
    </location>
</feature>
<feature type="region of interest" description="Disordered" evidence="1">
    <location>
        <begin position="351"/>
        <end position="390"/>
    </location>
</feature>
<protein>
    <submittedName>
        <fullName evidence="4">GATA-type domain-containing protein</fullName>
    </submittedName>
</protein>
<feature type="compositionally biased region" description="Polar residues" evidence="1">
    <location>
        <begin position="992"/>
        <end position="1012"/>
    </location>
</feature>
<feature type="region of interest" description="Disordered" evidence="1">
    <location>
        <begin position="1782"/>
        <end position="1930"/>
    </location>
</feature>
<feature type="region of interest" description="Disordered" evidence="1">
    <location>
        <begin position="1070"/>
        <end position="1129"/>
    </location>
</feature>
<organism evidence="4">
    <name type="scientific">Schistocephalus solidus</name>
    <name type="common">Tapeworm</name>
    <dbReference type="NCBI Taxonomy" id="70667"/>
    <lineage>
        <taxon>Eukaryota</taxon>
        <taxon>Metazoa</taxon>
        <taxon>Spiralia</taxon>
        <taxon>Lophotrochozoa</taxon>
        <taxon>Platyhelminthes</taxon>
        <taxon>Cestoda</taxon>
        <taxon>Eucestoda</taxon>
        <taxon>Diphyllobothriidea</taxon>
        <taxon>Diphyllobothriidae</taxon>
        <taxon>Schistocephalus</taxon>
    </lineage>
</organism>